<dbReference type="Proteomes" id="UP000050783">
    <property type="component" value="Unassembled WGS sequence"/>
</dbReference>
<reference evidence="2 3" key="1">
    <citation type="submission" date="2015-09" db="EMBL/GenBank/DDBJ databases">
        <authorList>
            <consortium name="Swine Surveillance"/>
        </authorList>
    </citation>
    <scope>NUCLEOTIDE SEQUENCE [LARGE SCALE GENOMIC DNA]</scope>
    <source>
        <strain evidence="2 3">CECT 4292</strain>
    </source>
</reference>
<dbReference type="AlphaFoldDB" id="A0A0P1EBU6"/>
<evidence type="ECO:0000256" key="1">
    <source>
        <dbReference type="SAM" id="SignalP"/>
    </source>
</evidence>
<protein>
    <submittedName>
        <fullName evidence="2">Uncharacterized protein</fullName>
    </submittedName>
</protein>
<dbReference type="GeneID" id="55492473"/>
<organism evidence="2 3">
    <name type="scientific">Ruegeria atlantica</name>
    <dbReference type="NCBI Taxonomy" id="81569"/>
    <lineage>
        <taxon>Bacteria</taxon>
        <taxon>Pseudomonadati</taxon>
        <taxon>Pseudomonadota</taxon>
        <taxon>Alphaproteobacteria</taxon>
        <taxon>Rhodobacterales</taxon>
        <taxon>Roseobacteraceae</taxon>
        <taxon>Ruegeria</taxon>
    </lineage>
</organism>
<proteinExistence type="predicted"/>
<sequence length="585" mass="63797">MTVFRFLFAVVTFNLLTVPSAQADLLPANGAETARNFAEISVQEDRVKIALEIDLKDMPAFLSKAPAGVDPAAALSERVGKALNVSADGVNLVPEIQHVDVRDRKTRAASFRPSYGFAQQDERSTQVVFVTLDFPFDQKPETITFTPPLEPDGMPSVPIGVIFDHQGVAVTDYRFLSRAETLYPNWDDPWYSRFENPNLTRHHKSALMSFISVEPREVRHEVIFRLRDLEGWTDLGLGDVTSLDADQMEQIKIRAVELFSESNPMVIDGSPATPASARVDQLSVGVEGLKLLEIKDRTDRSTAMLGIILSYPRNELPENLSLSWTLFAQDTDAIPIQISDPAGAVPGQITKGSPEISWTNYIVNWTDPRTQLVTVSAATSYKIPAYTIGLLTFALLLAIVGMRSGSGRRKGWAVAAVSICIASGFLKTATMDVVLPSNSIQDNEAAASITYAILENVAVAQLETQTPQLATALSKFVLAEHTNDVKAEIRRGMTVALPSGAKARVNEIANLTVENINSSTDGGAQVLARWDASVSGGHWGHMHQRVVSYRAFLDVQNNKGAWYLNGLTVLEARMNNAASFPGGNS</sequence>
<name>A0A0P1EBU6_9RHOB</name>
<accession>A0A0P1EBU6</accession>
<feature type="signal peptide" evidence="1">
    <location>
        <begin position="1"/>
        <end position="23"/>
    </location>
</feature>
<evidence type="ECO:0000313" key="2">
    <source>
        <dbReference type="EMBL" id="CUH47041.1"/>
    </source>
</evidence>
<evidence type="ECO:0000313" key="3">
    <source>
        <dbReference type="Proteomes" id="UP000050783"/>
    </source>
</evidence>
<keyword evidence="1" id="KW-0732">Signal</keyword>
<dbReference type="RefSeq" id="WP_058276780.1">
    <property type="nucleotide sequence ID" value="NZ_CYPU01000021.1"/>
</dbReference>
<gene>
    <name evidence="2" type="ORF">RUA4292_01208</name>
</gene>
<feature type="chain" id="PRO_5006061403" evidence="1">
    <location>
        <begin position="24"/>
        <end position="585"/>
    </location>
</feature>
<dbReference type="EMBL" id="CYPU01000021">
    <property type="protein sequence ID" value="CUH47041.1"/>
    <property type="molecule type" value="Genomic_DNA"/>
</dbReference>
<dbReference type="OrthoDB" id="277040at2"/>